<reference evidence="2 3" key="1">
    <citation type="submission" date="2019-11" db="EMBL/GenBank/DDBJ databases">
        <authorList>
            <person name="Cao P."/>
        </authorList>
    </citation>
    <scope>NUCLEOTIDE SEQUENCE [LARGE SCALE GENOMIC DNA]</scope>
    <source>
        <strain evidence="2 3">NEAU-AAG5</strain>
    </source>
</reference>
<sequence length="150" mass="16092">MAPRDQPDDPTSPPLPRPDSGPAGAIAPVSLNRTPPGAGTIAHRREQIRQVAREMGKDLADLKNTLSLLQGGSRVAGRVGGWDVACELGSGLDTAHENMVAAVNAYCAAYDQVIKRLERTATNLDKAEEEATHTVRRPRPPSGVKPWQQQ</sequence>
<gene>
    <name evidence="2" type="ORF">GNZ18_29885</name>
</gene>
<accession>A0A7K1L8M2</accession>
<keyword evidence="3" id="KW-1185">Reference proteome</keyword>
<organism evidence="2 3">
    <name type="scientific">Actinomadura litoris</name>
    <dbReference type="NCBI Taxonomy" id="2678616"/>
    <lineage>
        <taxon>Bacteria</taxon>
        <taxon>Bacillati</taxon>
        <taxon>Actinomycetota</taxon>
        <taxon>Actinomycetes</taxon>
        <taxon>Streptosporangiales</taxon>
        <taxon>Thermomonosporaceae</taxon>
        <taxon>Actinomadura</taxon>
    </lineage>
</organism>
<evidence type="ECO:0000256" key="1">
    <source>
        <dbReference type="SAM" id="MobiDB-lite"/>
    </source>
</evidence>
<dbReference type="EMBL" id="WOFH01000012">
    <property type="protein sequence ID" value="MUN40784.1"/>
    <property type="molecule type" value="Genomic_DNA"/>
</dbReference>
<dbReference type="Proteomes" id="UP000432015">
    <property type="component" value="Unassembled WGS sequence"/>
</dbReference>
<feature type="compositionally biased region" description="Basic and acidic residues" evidence="1">
    <location>
        <begin position="123"/>
        <end position="133"/>
    </location>
</feature>
<proteinExistence type="predicted"/>
<feature type="region of interest" description="Disordered" evidence="1">
    <location>
        <begin position="1"/>
        <end position="41"/>
    </location>
</feature>
<protein>
    <submittedName>
        <fullName evidence="2">Uncharacterized protein</fullName>
    </submittedName>
</protein>
<feature type="compositionally biased region" description="Pro residues" evidence="1">
    <location>
        <begin position="10"/>
        <end position="19"/>
    </location>
</feature>
<evidence type="ECO:0000313" key="2">
    <source>
        <dbReference type="EMBL" id="MUN40784.1"/>
    </source>
</evidence>
<evidence type="ECO:0000313" key="3">
    <source>
        <dbReference type="Proteomes" id="UP000432015"/>
    </source>
</evidence>
<dbReference type="RefSeq" id="WP_156219963.1">
    <property type="nucleotide sequence ID" value="NZ_WOFH01000012.1"/>
</dbReference>
<comment type="caution">
    <text evidence="2">The sequence shown here is derived from an EMBL/GenBank/DDBJ whole genome shotgun (WGS) entry which is preliminary data.</text>
</comment>
<name>A0A7K1L8M2_9ACTN</name>
<feature type="region of interest" description="Disordered" evidence="1">
    <location>
        <begin position="123"/>
        <end position="150"/>
    </location>
</feature>
<dbReference type="AlphaFoldDB" id="A0A7K1L8M2"/>